<organism evidence="2 3">
    <name type="scientific">Laedolimicola ammoniilytica</name>
    <dbReference type="NCBI Taxonomy" id="2981771"/>
    <lineage>
        <taxon>Bacteria</taxon>
        <taxon>Bacillati</taxon>
        <taxon>Bacillota</taxon>
        <taxon>Clostridia</taxon>
        <taxon>Lachnospirales</taxon>
        <taxon>Lachnospiraceae</taxon>
        <taxon>Laedolimicola</taxon>
    </lineage>
</organism>
<dbReference type="Proteomes" id="UP001652461">
    <property type="component" value="Unassembled WGS sequence"/>
</dbReference>
<gene>
    <name evidence="2" type="ORF">OCV63_01070</name>
</gene>
<reference evidence="2 3" key="1">
    <citation type="journal article" date="2021" name="ISME Commun">
        <title>Automated analysis of genomic sequences facilitates high-throughput and comprehensive description of bacteria.</title>
        <authorList>
            <person name="Hitch T.C.A."/>
        </authorList>
    </citation>
    <scope>NUCLEOTIDE SEQUENCE [LARGE SCALE GENOMIC DNA]</scope>
    <source>
        <strain evidence="2 3">Sanger_04</strain>
    </source>
</reference>
<proteinExistence type="predicted"/>
<dbReference type="RefSeq" id="WP_158361473.1">
    <property type="nucleotide sequence ID" value="NZ_JAOQKC010000001.1"/>
</dbReference>
<evidence type="ECO:0000313" key="3">
    <source>
        <dbReference type="Proteomes" id="UP001652461"/>
    </source>
</evidence>
<comment type="caution">
    <text evidence="2">The sequence shown here is derived from an EMBL/GenBank/DDBJ whole genome shotgun (WGS) entry which is preliminary data.</text>
</comment>
<dbReference type="InterPro" id="IPR029058">
    <property type="entry name" value="AB_hydrolase_fold"/>
</dbReference>
<dbReference type="Gene3D" id="3.40.50.1820">
    <property type="entry name" value="alpha/beta hydrolase"/>
    <property type="match status" value="1"/>
</dbReference>
<keyword evidence="3" id="KW-1185">Reference proteome</keyword>
<evidence type="ECO:0000259" key="1">
    <source>
        <dbReference type="Pfam" id="PF12146"/>
    </source>
</evidence>
<dbReference type="EMBL" id="JAOQKC010000001">
    <property type="protein sequence ID" value="MCU6695492.1"/>
    <property type="molecule type" value="Genomic_DNA"/>
</dbReference>
<dbReference type="PANTHER" id="PTHR11614">
    <property type="entry name" value="PHOSPHOLIPASE-RELATED"/>
    <property type="match status" value="1"/>
</dbReference>
<name>A0ABT2RT47_9FIRM</name>
<accession>A0ABT2RT47</accession>
<dbReference type="InterPro" id="IPR051044">
    <property type="entry name" value="MAG_DAG_Lipase"/>
</dbReference>
<evidence type="ECO:0000313" key="2">
    <source>
        <dbReference type="EMBL" id="MCU6695492.1"/>
    </source>
</evidence>
<sequence length="322" mass="37136">MAVKREFTYASADGRTKLHGVEWRPETGRPKAILQIFHGMVEYIERYGEFASYLTEKGFLVVGNDHLGHGGSIVEKEDWGYFAEKNGNGILLRDVRTLHKKTAKRYPALPYYILGHSMGSFLLRQYLCRYGDELDGAIIMGTGTQPMAALRFGQNLCRAVAKVKGWRYRWPFVDNLAFGGYNKHFRPARTTRDWLTKDERIVDAYLKDERCTFLFTLNGYYNLFYSIEDASKPENLQKMPKDLPILFVSGTEDPVGNFGKGVEQVRKAFQAVGMEDVTWILYENDRHEILNETDRATVYKDLYAWLYVRMSDPRRKAGGKKS</sequence>
<dbReference type="SUPFAM" id="SSF53474">
    <property type="entry name" value="alpha/beta-Hydrolases"/>
    <property type="match status" value="1"/>
</dbReference>
<feature type="domain" description="Serine aminopeptidase S33" evidence="1">
    <location>
        <begin position="29"/>
        <end position="294"/>
    </location>
</feature>
<protein>
    <submittedName>
        <fullName evidence="2">Lysophospholipase</fullName>
    </submittedName>
</protein>
<dbReference type="InterPro" id="IPR022742">
    <property type="entry name" value="Hydrolase_4"/>
</dbReference>
<dbReference type="Pfam" id="PF12146">
    <property type="entry name" value="Hydrolase_4"/>
    <property type="match status" value="1"/>
</dbReference>